<sequence length="70" mass="8170">MEMTYKDLSELAVEVERAGDLSYAATLWFKAADIAKKTVNQDWAITRGEFCEHWHPRLKRKKQTEVKQDG</sequence>
<name>A0A336N4S3_AGGAP</name>
<dbReference type="InterPro" id="IPR047666">
    <property type="entry name" value="ANR_neg_reg"/>
</dbReference>
<dbReference type="AlphaFoldDB" id="A0A336N4S3"/>
<evidence type="ECO:0000313" key="1">
    <source>
        <dbReference type="EMBL" id="SSY94008.1"/>
    </source>
</evidence>
<dbReference type="NCBIfam" id="NF033650">
    <property type="entry name" value="ANR_neg_reg"/>
    <property type="match status" value="1"/>
</dbReference>
<evidence type="ECO:0008006" key="3">
    <source>
        <dbReference type="Google" id="ProtNLM"/>
    </source>
</evidence>
<dbReference type="RefSeq" id="WP_005705082.1">
    <property type="nucleotide sequence ID" value="NZ_MAQF01000009.1"/>
</dbReference>
<proteinExistence type="predicted"/>
<organism evidence="1 2">
    <name type="scientific">Aggregatibacter aphrophilus</name>
    <name type="common">Haemophilus aphrophilus</name>
    <dbReference type="NCBI Taxonomy" id="732"/>
    <lineage>
        <taxon>Bacteria</taxon>
        <taxon>Pseudomonadati</taxon>
        <taxon>Pseudomonadota</taxon>
        <taxon>Gammaproteobacteria</taxon>
        <taxon>Pasteurellales</taxon>
        <taxon>Pasteurellaceae</taxon>
        <taxon>Aggregatibacter</taxon>
    </lineage>
</organism>
<dbReference type="EMBL" id="UFSP01000001">
    <property type="protein sequence ID" value="SSY94008.1"/>
    <property type="molecule type" value="Genomic_DNA"/>
</dbReference>
<dbReference type="Proteomes" id="UP000253728">
    <property type="component" value="Unassembled WGS sequence"/>
</dbReference>
<dbReference type="GeneID" id="49634794"/>
<reference evidence="1 2" key="1">
    <citation type="submission" date="2018-06" db="EMBL/GenBank/DDBJ databases">
        <authorList>
            <consortium name="Pathogen Informatics"/>
            <person name="Doyle S."/>
        </authorList>
    </citation>
    <scope>NUCLEOTIDE SEQUENCE [LARGE SCALE GENOMIC DNA]</scope>
    <source>
        <strain evidence="1 2">NCTC5908</strain>
    </source>
</reference>
<gene>
    <name evidence="1" type="ORF">NCTC5908_00657</name>
</gene>
<protein>
    <recommendedName>
        <fullName evidence="3">ANR family transcriptional regulator</fullName>
    </recommendedName>
</protein>
<evidence type="ECO:0000313" key="2">
    <source>
        <dbReference type="Proteomes" id="UP000253728"/>
    </source>
</evidence>
<accession>A0A336N4S3</accession>